<dbReference type="InterPro" id="IPR006629">
    <property type="entry name" value="LITAF"/>
</dbReference>
<name>A0A6J2UKX0_DROLE</name>
<evidence type="ECO:0000256" key="6">
    <source>
        <dbReference type="ARBA" id="ARBA00022833"/>
    </source>
</evidence>
<dbReference type="AlphaFoldDB" id="A0A6J2UKX0"/>
<evidence type="ECO:0000256" key="3">
    <source>
        <dbReference type="ARBA" id="ARBA00004630"/>
    </source>
</evidence>
<dbReference type="GO" id="GO:0008270">
    <property type="term" value="F:zinc ion binding"/>
    <property type="evidence" value="ECO:0007669"/>
    <property type="project" value="TreeGrafter"/>
</dbReference>
<evidence type="ECO:0000256" key="7">
    <source>
        <dbReference type="ARBA" id="ARBA00023136"/>
    </source>
</evidence>
<dbReference type="RefSeq" id="XP_030387877.1">
    <property type="nucleotide sequence ID" value="XM_030532017.1"/>
</dbReference>
<dbReference type="SMART" id="SM00714">
    <property type="entry name" value="LITAF"/>
    <property type="match status" value="1"/>
</dbReference>
<dbReference type="GO" id="GO:0031902">
    <property type="term" value="C:late endosome membrane"/>
    <property type="evidence" value="ECO:0007669"/>
    <property type="project" value="UniProtKB-SubCell"/>
</dbReference>
<dbReference type="GO" id="GO:0005765">
    <property type="term" value="C:lysosomal membrane"/>
    <property type="evidence" value="ECO:0007669"/>
    <property type="project" value="UniProtKB-SubCell"/>
</dbReference>
<dbReference type="PROSITE" id="PS51837">
    <property type="entry name" value="LITAF"/>
    <property type="match status" value="1"/>
</dbReference>
<proteinExistence type="inferred from homology"/>
<gene>
    <name evidence="11 12" type="primary">LOC115634357</name>
</gene>
<reference evidence="11 12" key="1">
    <citation type="submission" date="2025-04" db="UniProtKB">
        <authorList>
            <consortium name="RefSeq"/>
        </authorList>
    </citation>
    <scope>IDENTIFICATION</scope>
    <source>
        <strain evidence="11 12">11010-0011.00</strain>
        <tissue evidence="11 12">Whole body</tissue>
    </source>
</reference>
<comment type="similarity">
    <text evidence="4">Belongs to the CDIP1/LITAF family.</text>
</comment>
<evidence type="ECO:0000313" key="11">
    <source>
        <dbReference type="RefSeq" id="XP_030387877.1"/>
    </source>
</evidence>
<keyword evidence="5" id="KW-0479">Metal-binding</keyword>
<dbReference type="RefSeq" id="XP_030387878.1">
    <property type="nucleotide sequence ID" value="XM_030532018.1"/>
</dbReference>
<keyword evidence="10" id="KW-1185">Reference proteome</keyword>
<dbReference type="Pfam" id="PF10601">
    <property type="entry name" value="zf-LITAF-like"/>
    <property type="match status" value="1"/>
</dbReference>
<evidence type="ECO:0000259" key="9">
    <source>
        <dbReference type="PROSITE" id="PS51837"/>
    </source>
</evidence>
<evidence type="ECO:0000313" key="12">
    <source>
        <dbReference type="RefSeq" id="XP_030387878.1"/>
    </source>
</evidence>
<protein>
    <submittedName>
        <fullName evidence="11 12">Lipopolysaccharide-induced tumor necrosis factor-alpha factor</fullName>
    </submittedName>
</protein>
<evidence type="ECO:0000256" key="8">
    <source>
        <dbReference type="SAM" id="MobiDB-lite"/>
    </source>
</evidence>
<dbReference type="PANTHER" id="PTHR23292:SF14">
    <property type="entry name" value="FI16615P1-RELATED"/>
    <property type="match status" value="1"/>
</dbReference>
<evidence type="ECO:0000256" key="1">
    <source>
        <dbReference type="ARBA" id="ARBA00004414"/>
    </source>
</evidence>
<evidence type="ECO:0000256" key="2">
    <source>
        <dbReference type="ARBA" id="ARBA00004481"/>
    </source>
</evidence>
<dbReference type="InterPro" id="IPR037519">
    <property type="entry name" value="LITAF_fam"/>
</dbReference>
<organism evidence="10 11">
    <name type="scientific">Drosophila lebanonensis</name>
    <name type="common">Fruit fly</name>
    <name type="synonym">Scaptodrosophila lebanonensis</name>
    <dbReference type="NCBI Taxonomy" id="7225"/>
    <lineage>
        <taxon>Eukaryota</taxon>
        <taxon>Metazoa</taxon>
        <taxon>Ecdysozoa</taxon>
        <taxon>Arthropoda</taxon>
        <taxon>Hexapoda</taxon>
        <taxon>Insecta</taxon>
        <taxon>Pterygota</taxon>
        <taxon>Neoptera</taxon>
        <taxon>Endopterygota</taxon>
        <taxon>Diptera</taxon>
        <taxon>Brachycera</taxon>
        <taxon>Muscomorpha</taxon>
        <taxon>Ephydroidea</taxon>
        <taxon>Drosophilidae</taxon>
        <taxon>Scaptodrosophila</taxon>
    </lineage>
</organism>
<sequence>MDMKLPLSPPPYSAELQPGSHLEPTAPPPHVMPQQQQPGVLVIHNTVVDRAAGNGMQCPACNARVKVRVEHHATGKTYCTAALLCLFLCWPCVCLPCCCSCCYRTTQYCPNCNARLGSFAY</sequence>
<evidence type="ECO:0000313" key="10">
    <source>
        <dbReference type="Proteomes" id="UP000504634"/>
    </source>
</evidence>
<keyword evidence="7" id="KW-0472">Membrane</keyword>
<accession>A0A6J2UKX0</accession>
<comment type="subcellular location">
    <subcellularLocation>
        <location evidence="2">Endosome membrane</location>
        <topology evidence="2">Peripheral membrane protein</topology>
    </subcellularLocation>
    <subcellularLocation>
        <location evidence="1">Late endosome membrane</location>
    </subcellularLocation>
    <subcellularLocation>
        <location evidence="3">Lysosome membrane</location>
        <topology evidence="3">Peripheral membrane protein</topology>
        <orientation evidence="3">Cytoplasmic side</orientation>
    </subcellularLocation>
</comment>
<evidence type="ECO:0000256" key="5">
    <source>
        <dbReference type="ARBA" id="ARBA00022723"/>
    </source>
</evidence>
<dbReference type="PANTHER" id="PTHR23292">
    <property type="entry name" value="LIPOPOLYSACCHARIDE-INDUCED TUMOR NECROSIS FACTOR-ALPHA FACTOR"/>
    <property type="match status" value="1"/>
</dbReference>
<dbReference type="GeneID" id="115634357"/>
<feature type="domain" description="LITAF" evidence="9">
    <location>
        <begin position="37"/>
        <end position="121"/>
    </location>
</feature>
<evidence type="ECO:0000256" key="4">
    <source>
        <dbReference type="ARBA" id="ARBA00005975"/>
    </source>
</evidence>
<dbReference type="Proteomes" id="UP000504634">
    <property type="component" value="Unplaced"/>
</dbReference>
<keyword evidence="6" id="KW-0862">Zinc</keyword>
<dbReference type="OrthoDB" id="7851239at2759"/>
<feature type="region of interest" description="Disordered" evidence="8">
    <location>
        <begin position="1"/>
        <end position="34"/>
    </location>
</feature>